<evidence type="ECO:0000313" key="1">
    <source>
        <dbReference type="EMBL" id="MCH6171527.1"/>
    </source>
</evidence>
<dbReference type="RefSeq" id="WP_241042331.1">
    <property type="nucleotide sequence ID" value="NZ_BAAAJF010000006.1"/>
</dbReference>
<sequence>MSSHSELLLPTETPTDRRSWADGFAAVVVANLSRRFPYATQHETQGSDDRALPIELHPAFATSYDWHSCVHMHWLAARLLSFGVDEAVGARLEALLAENLTAANLEVEAAYLVAHPHFERPYGWAWALRLAAEVATSPVSAVRALAPATAAFAGTVAELVAAWTVSVPEPVRHGVHSNSAFALALIVESARTLGLADLEAACAGAARRWFAGDRGWPADWERSGQDFLSPGLAEADLMRLVLPAEEYVSWCVGFLGATAPESPIFRPVTVLDARDGHQVHLYGLDLFRAGAATRIAGALPDDGDAGELARRLRASVPPLLGAGLAASVSDEYYSTHWLATFAWVAMESIEGSARAS</sequence>
<proteinExistence type="predicted"/>
<name>A0ABS9TSJ7_9PSEU</name>
<gene>
    <name evidence="1" type="ORF">MMF94_38045</name>
</gene>
<organism evidence="1 2">
    <name type="scientific">Pseudonocardia alaniniphila</name>
    <dbReference type="NCBI Taxonomy" id="75291"/>
    <lineage>
        <taxon>Bacteria</taxon>
        <taxon>Bacillati</taxon>
        <taxon>Actinomycetota</taxon>
        <taxon>Actinomycetes</taxon>
        <taxon>Pseudonocardiales</taxon>
        <taxon>Pseudonocardiaceae</taxon>
        <taxon>Pseudonocardia</taxon>
    </lineage>
</organism>
<evidence type="ECO:0000313" key="2">
    <source>
        <dbReference type="Proteomes" id="UP001299970"/>
    </source>
</evidence>
<dbReference type="Proteomes" id="UP001299970">
    <property type="component" value="Unassembled WGS sequence"/>
</dbReference>
<dbReference type="Pfam" id="PF11199">
    <property type="entry name" value="DUF2891"/>
    <property type="match status" value="1"/>
</dbReference>
<comment type="caution">
    <text evidence="1">The sequence shown here is derived from an EMBL/GenBank/DDBJ whole genome shotgun (WGS) entry which is preliminary data.</text>
</comment>
<keyword evidence="2" id="KW-1185">Reference proteome</keyword>
<dbReference type="EMBL" id="JAKXMK010000044">
    <property type="protein sequence ID" value="MCH6171527.1"/>
    <property type="molecule type" value="Genomic_DNA"/>
</dbReference>
<accession>A0ABS9TSJ7</accession>
<protein>
    <submittedName>
        <fullName evidence="1">DUF2891 domain-containing protein</fullName>
    </submittedName>
</protein>
<dbReference type="InterPro" id="IPR021365">
    <property type="entry name" value="DUF2891"/>
</dbReference>
<reference evidence="1 2" key="1">
    <citation type="submission" date="2022-03" db="EMBL/GenBank/DDBJ databases">
        <title>Pseudonocardia alaer sp. nov., a novel actinomycete isolated from reed forest soil.</title>
        <authorList>
            <person name="Wang L."/>
        </authorList>
    </citation>
    <scope>NUCLEOTIDE SEQUENCE [LARGE SCALE GENOMIC DNA]</scope>
    <source>
        <strain evidence="1 2">Y-16303</strain>
    </source>
</reference>